<evidence type="ECO:0000313" key="2">
    <source>
        <dbReference type="Proteomes" id="UP000636479"/>
    </source>
</evidence>
<proteinExistence type="predicted"/>
<keyword evidence="2" id="KW-1185">Reference proteome</keyword>
<evidence type="ECO:0000313" key="1">
    <source>
        <dbReference type="EMBL" id="KAF7310201.1"/>
    </source>
</evidence>
<dbReference type="Proteomes" id="UP000636479">
    <property type="component" value="Unassembled WGS sequence"/>
</dbReference>
<dbReference type="GeneID" id="59343282"/>
<reference evidence="1" key="1">
    <citation type="submission" date="2020-05" db="EMBL/GenBank/DDBJ databases">
        <title>Mycena genomes resolve the evolution of fungal bioluminescence.</title>
        <authorList>
            <person name="Tsai I.J."/>
        </authorList>
    </citation>
    <scope>NUCLEOTIDE SEQUENCE</scope>
    <source>
        <strain evidence="1">171206Taipei</strain>
    </source>
</reference>
<dbReference type="EMBL" id="JACAZF010000003">
    <property type="protein sequence ID" value="KAF7310201.1"/>
    <property type="molecule type" value="Genomic_DNA"/>
</dbReference>
<accession>A0A8H6WBG1</accession>
<gene>
    <name evidence="1" type="ORF">MIND_00393700</name>
</gene>
<organism evidence="1 2">
    <name type="scientific">Mycena indigotica</name>
    <dbReference type="NCBI Taxonomy" id="2126181"/>
    <lineage>
        <taxon>Eukaryota</taxon>
        <taxon>Fungi</taxon>
        <taxon>Dikarya</taxon>
        <taxon>Basidiomycota</taxon>
        <taxon>Agaricomycotina</taxon>
        <taxon>Agaricomycetes</taxon>
        <taxon>Agaricomycetidae</taxon>
        <taxon>Agaricales</taxon>
        <taxon>Marasmiineae</taxon>
        <taxon>Mycenaceae</taxon>
        <taxon>Mycena</taxon>
    </lineage>
</organism>
<dbReference type="AlphaFoldDB" id="A0A8H6WBG1"/>
<name>A0A8H6WBG1_9AGAR</name>
<comment type="caution">
    <text evidence="1">The sequence shown here is derived from an EMBL/GenBank/DDBJ whole genome shotgun (WGS) entry which is preliminary data.</text>
</comment>
<protein>
    <submittedName>
        <fullName evidence="1">Uncharacterized protein</fullName>
    </submittedName>
</protein>
<dbReference type="RefSeq" id="XP_037223651.1">
    <property type="nucleotide sequence ID" value="XM_037360766.1"/>
</dbReference>
<sequence length="400" mass="43272">MPCVLPPELLTHIVAQLDPDHDDARAALLATAAASRAMTYLCQERLYRTANVRTDRLPSTNAHFAAFPHLAAHVVEVQLEYAEASECDLLDVLLARFSNVRVFSVKGQGRWSTIEEKFGAAVEERWRHGGLRRVSLCGFREVPAEVLMLFWGASRDVTLFDVTVALEEEDDHIAAETINPISRLATSVPTLHPPLLRVLLPHAAALRSLTITDLGLAPTALIGPLLCITANTLTHLSLTLSPHAPPSGCRSESPILLPFLPQLFSLSLHFSFPDPRVCNAPESHPPPPLLLALLAALLLGTPALRRLVLRPAVPVCTECRTHVPPVGGALGELDALVAGYIGMCPAPVSTRKACWVPRFVYADGERTGEEVDLGEYSAAMCGAMPWAMKLGMRVLADSDG</sequence>